<gene>
    <name evidence="2" type="ORF">DIU77_11590</name>
</gene>
<keyword evidence="1" id="KW-0862">Zinc</keyword>
<dbReference type="PANTHER" id="PTHR12993">
    <property type="entry name" value="N-ACETYLGLUCOSAMINYL-PHOSPHATIDYLINOSITOL DE-N-ACETYLASE-RELATED"/>
    <property type="match status" value="1"/>
</dbReference>
<comment type="caution">
    <text evidence="2">The sequence shown here is derived from an EMBL/GenBank/DDBJ whole genome shotgun (WGS) entry which is preliminary data.</text>
</comment>
<dbReference type="AlphaFoldDB" id="A0A2W4JA85"/>
<dbReference type="GO" id="GO:0016811">
    <property type="term" value="F:hydrolase activity, acting on carbon-nitrogen (but not peptide) bonds, in linear amides"/>
    <property type="evidence" value="ECO:0007669"/>
    <property type="project" value="TreeGrafter"/>
</dbReference>
<dbReference type="STRING" id="1111738.GCA_000427905_02215"/>
<dbReference type="InterPro" id="IPR024078">
    <property type="entry name" value="LmbE-like_dom_sf"/>
</dbReference>
<dbReference type="PANTHER" id="PTHR12993:SF30">
    <property type="entry name" value="N-ACETYL-ALPHA-D-GLUCOSAMINYL L-MALATE DEACETYLASE 1"/>
    <property type="match status" value="1"/>
</dbReference>
<accession>A0A2W4JA85</accession>
<organism evidence="2">
    <name type="scientific">Thermocrispum agreste</name>
    <dbReference type="NCBI Taxonomy" id="37925"/>
    <lineage>
        <taxon>Bacteria</taxon>
        <taxon>Bacillati</taxon>
        <taxon>Actinomycetota</taxon>
        <taxon>Actinomycetes</taxon>
        <taxon>Pseudonocardiales</taxon>
        <taxon>Pseudonocardiaceae</taxon>
        <taxon>Thermocrispum</taxon>
    </lineage>
</organism>
<dbReference type="InterPro" id="IPR003737">
    <property type="entry name" value="GlcNAc_PI_deacetylase-related"/>
</dbReference>
<evidence type="ECO:0000256" key="1">
    <source>
        <dbReference type="ARBA" id="ARBA00022833"/>
    </source>
</evidence>
<sequence length="246" mass="26405">MDAVGARPGRPAAQAPRAAAAARVAADRAVTGPAALGRVDRLLLLGAHCDDIAIGCGGTVLQLCRANPGMRVTALVLSGAGTDREAEERMALAALCAKAELDVTVLDLLDGRVPAQWLRAKEALEAVRPWCEPDLILAPSPHDAHQDHRALAKLVPTVFRAHQALGYEILKWDGDLAQPNLYVALPEQVLADKLDILHRHYGSQRGRTWFDDEAFRGLARVRGVQSGERYAEAFHAAKVTLRVGAS</sequence>
<name>A0A2W4JA85_9PSEU</name>
<reference evidence="2" key="1">
    <citation type="submission" date="2018-05" db="EMBL/GenBank/DDBJ databases">
        <authorList>
            <person name="Lanie J.A."/>
            <person name="Ng W.-L."/>
            <person name="Kazmierczak K.M."/>
            <person name="Andrzejewski T.M."/>
            <person name="Davidsen T.M."/>
            <person name="Wayne K.J."/>
            <person name="Tettelin H."/>
            <person name="Glass J.I."/>
            <person name="Rusch D."/>
            <person name="Podicherti R."/>
            <person name="Tsui H.-C.T."/>
            <person name="Winkler M.E."/>
        </authorList>
    </citation>
    <scope>NUCLEOTIDE SEQUENCE</scope>
    <source>
        <strain evidence="2">ZC4RG45</strain>
    </source>
</reference>
<dbReference type="GO" id="GO:0016137">
    <property type="term" value="P:glycoside metabolic process"/>
    <property type="evidence" value="ECO:0007669"/>
    <property type="project" value="UniProtKB-ARBA"/>
</dbReference>
<protein>
    <submittedName>
        <fullName evidence="2">PIG-L family deacetylase</fullName>
    </submittedName>
</protein>
<dbReference type="Pfam" id="PF02585">
    <property type="entry name" value="PIG-L"/>
    <property type="match status" value="1"/>
</dbReference>
<proteinExistence type="predicted"/>
<dbReference type="Gene3D" id="3.40.50.10320">
    <property type="entry name" value="LmbE-like"/>
    <property type="match status" value="1"/>
</dbReference>
<dbReference type="EMBL" id="QGUI01000430">
    <property type="protein sequence ID" value="PZM95950.1"/>
    <property type="molecule type" value="Genomic_DNA"/>
</dbReference>
<dbReference type="SUPFAM" id="SSF102588">
    <property type="entry name" value="LmbE-like"/>
    <property type="match status" value="1"/>
</dbReference>
<evidence type="ECO:0000313" key="2">
    <source>
        <dbReference type="EMBL" id="PZM95950.1"/>
    </source>
</evidence>